<evidence type="ECO:0008006" key="3">
    <source>
        <dbReference type="Google" id="ProtNLM"/>
    </source>
</evidence>
<reference evidence="1 2" key="1">
    <citation type="journal article" date="2013" name="PLoS Genet.">
        <title>Distinctive expansion of potential virulence genes in the genome of the oomycete fish pathogen Saprolegnia parasitica.</title>
        <authorList>
            <person name="Jiang R.H."/>
            <person name="de Bruijn I."/>
            <person name="Haas B.J."/>
            <person name="Belmonte R."/>
            <person name="Lobach L."/>
            <person name="Christie J."/>
            <person name="van den Ackerveken G."/>
            <person name="Bottin A."/>
            <person name="Bulone V."/>
            <person name="Diaz-Moreno S.M."/>
            <person name="Dumas B."/>
            <person name="Fan L."/>
            <person name="Gaulin E."/>
            <person name="Govers F."/>
            <person name="Grenville-Briggs L.J."/>
            <person name="Horner N.R."/>
            <person name="Levin J.Z."/>
            <person name="Mammella M."/>
            <person name="Meijer H.J."/>
            <person name="Morris P."/>
            <person name="Nusbaum C."/>
            <person name="Oome S."/>
            <person name="Phillips A.J."/>
            <person name="van Rooyen D."/>
            <person name="Rzeszutek E."/>
            <person name="Saraiva M."/>
            <person name="Secombes C.J."/>
            <person name="Seidl M.F."/>
            <person name="Snel B."/>
            <person name="Stassen J.H."/>
            <person name="Sykes S."/>
            <person name="Tripathy S."/>
            <person name="van den Berg H."/>
            <person name="Vega-Arreguin J.C."/>
            <person name="Wawra S."/>
            <person name="Young S.K."/>
            <person name="Zeng Q."/>
            <person name="Dieguez-Uribeondo J."/>
            <person name="Russ C."/>
            <person name="Tyler B.M."/>
            <person name="van West P."/>
        </authorList>
    </citation>
    <scope>NUCLEOTIDE SEQUENCE [LARGE SCALE GENOMIC DNA]</scope>
    <source>
        <strain evidence="1 2">CBS 223.65</strain>
    </source>
</reference>
<evidence type="ECO:0000313" key="2">
    <source>
        <dbReference type="Proteomes" id="UP000030745"/>
    </source>
</evidence>
<name>A0A067CZE7_SAPPC</name>
<gene>
    <name evidence="1" type="ORF">SPRG_03112</name>
</gene>
<proteinExistence type="predicted"/>
<dbReference type="GeneID" id="24125641"/>
<accession>A0A067CZE7</accession>
<dbReference type="EMBL" id="KK583196">
    <property type="protein sequence ID" value="KDO31896.1"/>
    <property type="molecule type" value="Genomic_DNA"/>
</dbReference>
<dbReference type="KEGG" id="spar:SPRG_03112"/>
<organism evidence="1 2">
    <name type="scientific">Saprolegnia parasitica (strain CBS 223.65)</name>
    <dbReference type="NCBI Taxonomy" id="695850"/>
    <lineage>
        <taxon>Eukaryota</taxon>
        <taxon>Sar</taxon>
        <taxon>Stramenopiles</taxon>
        <taxon>Oomycota</taxon>
        <taxon>Saprolegniomycetes</taxon>
        <taxon>Saprolegniales</taxon>
        <taxon>Saprolegniaceae</taxon>
        <taxon>Saprolegnia</taxon>
    </lineage>
</organism>
<dbReference type="AlphaFoldDB" id="A0A067CZE7"/>
<evidence type="ECO:0000313" key="1">
    <source>
        <dbReference type="EMBL" id="KDO31896.1"/>
    </source>
</evidence>
<dbReference type="Gene3D" id="3.80.10.10">
    <property type="entry name" value="Ribonuclease Inhibitor"/>
    <property type="match status" value="1"/>
</dbReference>
<protein>
    <recommendedName>
        <fullName evidence="3">F-box domain-containing protein</fullName>
    </recommendedName>
</protein>
<dbReference type="SUPFAM" id="SSF52047">
    <property type="entry name" value="RNI-like"/>
    <property type="match status" value="1"/>
</dbReference>
<keyword evidence="2" id="KW-1185">Reference proteome</keyword>
<sequence>MSSCSSKCQAAASPTVLDLDHVLTNIVQCMATPAGVMAFLAALPASARSLPLAALHELLQDPRRHVLAHVQKPLDALWPLLRLDVITPAAISLARDARPVFPCASAGALAAARPRDLDAIEWLNQWCAKITHYKVGEADAFGLDPRLISVLGQCTNLTALDVGGAAAGHAILEAVTTPAHRVRSITGSCLRAESIALVARWLASGHADHLDFTYPTTDDEAGHETLVAMLLKSTVLSSLTLRYYVHGILGPVVAIAPLFRLLAQFLQQLNSPRLCSLSLNCSRTNIDRVLDGLSAFPALEELTLARGCLEETLPTVVLPSTLRRVTLTDLICTKAAWDGLAAGLCRIHALDELSIHSTRLLHTSFLQSIASSLPDWIRRGVTKIAFSDCDVNDGGDVALAAALQRTTSVFGVTIDIRDLRLSVQSHVALGDALTSCRGVFIVLPSIDFDAFETEAATRRITYHYDDRTDRLVLQSPAPSRADA</sequence>
<dbReference type="VEuPathDB" id="FungiDB:SPRG_03112"/>
<dbReference type="InterPro" id="IPR032675">
    <property type="entry name" value="LRR_dom_sf"/>
</dbReference>
<dbReference type="RefSeq" id="XP_012197095.1">
    <property type="nucleotide sequence ID" value="XM_012341705.1"/>
</dbReference>
<dbReference type="Proteomes" id="UP000030745">
    <property type="component" value="Unassembled WGS sequence"/>
</dbReference>